<feature type="region of interest" description="Disordered" evidence="1">
    <location>
        <begin position="206"/>
        <end position="239"/>
    </location>
</feature>
<sequence length="239" mass="26322">MALVPIKQLDGPCGYLRWKESVLLRVHTLGVARVLFEDRPTGDGDAGSGDDFAAQAAAKKWARDDAVCRGHILATLSDRLLPDYQRFATAADLWRALARTYHVDTPRVWRDKFDAFEFEEGAGGVLLEQIAHAEALGFAARLPDGFVAYELCRRLPEVVSDAVVMRSGPDNEMTMSLVWDVARRVVASGAGPERLWRTTTAMADEAEGCCSDGPKPEQSTGRRNRGEPGHVAKNSRRRV</sequence>
<gene>
    <name evidence="2" type="ORF">NCGR_LOCUS29534</name>
</gene>
<keyword evidence="3" id="KW-1185">Reference proteome</keyword>
<accession>A0A811PH88</accession>
<dbReference type="EMBL" id="CAJGYO010000007">
    <property type="protein sequence ID" value="CAD6245070.1"/>
    <property type="molecule type" value="Genomic_DNA"/>
</dbReference>
<proteinExistence type="predicted"/>
<dbReference type="Proteomes" id="UP000604825">
    <property type="component" value="Unassembled WGS sequence"/>
</dbReference>
<reference evidence="2" key="1">
    <citation type="submission" date="2020-10" db="EMBL/GenBank/DDBJ databases">
        <authorList>
            <person name="Han B."/>
            <person name="Lu T."/>
            <person name="Zhao Q."/>
            <person name="Huang X."/>
            <person name="Zhao Y."/>
        </authorList>
    </citation>
    <scope>NUCLEOTIDE SEQUENCE</scope>
</reference>
<organism evidence="2 3">
    <name type="scientific">Miscanthus lutarioriparius</name>
    <dbReference type="NCBI Taxonomy" id="422564"/>
    <lineage>
        <taxon>Eukaryota</taxon>
        <taxon>Viridiplantae</taxon>
        <taxon>Streptophyta</taxon>
        <taxon>Embryophyta</taxon>
        <taxon>Tracheophyta</taxon>
        <taxon>Spermatophyta</taxon>
        <taxon>Magnoliopsida</taxon>
        <taxon>Liliopsida</taxon>
        <taxon>Poales</taxon>
        <taxon>Poaceae</taxon>
        <taxon>PACMAD clade</taxon>
        <taxon>Panicoideae</taxon>
        <taxon>Andropogonodae</taxon>
        <taxon>Andropogoneae</taxon>
        <taxon>Saccharinae</taxon>
        <taxon>Miscanthus</taxon>
    </lineage>
</organism>
<comment type="caution">
    <text evidence="2">The sequence shown here is derived from an EMBL/GenBank/DDBJ whole genome shotgun (WGS) entry which is preliminary data.</text>
</comment>
<evidence type="ECO:0000313" key="3">
    <source>
        <dbReference type="Proteomes" id="UP000604825"/>
    </source>
</evidence>
<protein>
    <submittedName>
        <fullName evidence="2">Uncharacterized protein</fullName>
    </submittedName>
</protein>
<dbReference type="AlphaFoldDB" id="A0A811PH88"/>
<evidence type="ECO:0000256" key="1">
    <source>
        <dbReference type="SAM" id="MobiDB-lite"/>
    </source>
</evidence>
<name>A0A811PH88_9POAL</name>
<evidence type="ECO:0000313" key="2">
    <source>
        <dbReference type="EMBL" id="CAD6245070.1"/>
    </source>
</evidence>
<dbReference type="OrthoDB" id="654863at2759"/>